<dbReference type="OrthoDB" id="10068367at2759"/>
<gene>
    <name evidence="1" type="ORF">T265_04683</name>
</gene>
<dbReference type="AlphaFoldDB" id="A0A075AG70"/>
<evidence type="ECO:0000313" key="2">
    <source>
        <dbReference type="Proteomes" id="UP000054324"/>
    </source>
</evidence>
<evidence type="ECO:0000313" key="1">
    <source>
        <dbReference type="EMBL" id="KER28454.1"/>
    </source>
</evidence>
<dbReference type="CTD" id="20318865"/>
<dbReference type="Proteomes" id="UP000054324">
    <property type="component" value="Unassembled WGS sequence"/>
</dbReference>
<accession>A0A075AG70</accession>
<protein>
    <submittedName>
        <fullName evidence="1">Uncharacterized protein</fullName>
    </submittedName>
</protein>
<keyword evidence="2" id="KW-1185">Reference proteome</keyword>
<sequence>MRHWQPAFGQYWVTIGRWAQISDQSDLVLMPDRQVSRILGQSRAEHPSQGRSLRSPDTLLIQAINKVYDPSHHWTQNKPTGIGDKTIFQCVLLFCREVGDFLVAFRRNGGPEALVGLLLLNVTSVFNADASLPYTHDLFESLIVKKRVKVDGEGTYCLLNTIIPRCLYLQTFTQPIWIKTDNKNATDIGWQPYLVVSPTRHSEDHAVPILEGEVGHLSVYATLNWAWKTALSSANDGSAYATHVPTNATSGFQ</sequence>
<reference evidence="1 2" key="1">
    <citation type="submission" date="2013-11" db="EMBL/GenBank/DDBJ databases">
        <title>Opisthorchis viverrini - life in the bile duct.</title>
        <authorList>
            <person name="Young N.D."/>
            <person name="Nagarajan N."/>
            <person name="Lin S.J."/>
            <person name="Korhonen P.K."/>
            <person name="Jex A.R."/>
            <person name="Hall R.S."/>
            <person name="Safavi-Hemami H."/>
            <person name="Kaewkong W."/>
            <person name="Bertrand D."/>
            <person name="Gao S."/>
            <person name="Seet Q."/>
            <person name="Wongkham S."/>
            <person name="Teh B.T."/>
            <person name="Wongkham C."/>
            <person name="Intapan P.M."/>
            <person name="Maleewong W."/>
            <person name="Yang X."/>
            <person name="Hu M."/>
            <person name="Wang Z."/>
            <person name="Hofmann A."/>
            <person name="Sternberg P.W."/>
            <person name="Tan P."/>
            <person name="Wang J."/>
            <person name="Gasser R.B."/>
        </authorList>
    </citation>
    <scope>NUCLEOTIDE SEQUENCE [LARGE SCALE GENOMIC DNA]</scope>
</reference>
<proteinExistence type="predicted"/>
<dbReference type="KEGG" id="ovi:T265_04683"/>
<organism evidence="1 2">
    <name type="scientific">Opisthorchis viverrini</name>
    <name type="common">Southeast Asian liver fluke</name>
    <dbReference type="NCBI Taxonomy" id="6198"/>
    <lineage>
        <taxon>Eukaryota</taxon>
        <taxon>Metazoa</taxon>
        <taxon>Spiralia</taxon>
        <taxon>Lophotrochozoa</taxon>
        <taxon>Platyhelminthes</taxon>
        <taxon>Trematoda</taxon>
        <taxon>Digenea</taxon>
        <taxon>Opisthorchiida</taxon>
        <taxon>Opisthorchiata</taxon>
        <taxon>Opisthorchiidae</taxon>
        <taxon>Opisthorchis</taxon>
    </lineage>
</organism>
<dbReference type="EMBL" id="KL596698">
    <property type="protein sequence ID" value="KER28454.1"/>
    <property type="molecule type" value="Genomic_DNA"/>
</dbReference>
<name>A0A075AG70_OPIVI</name>
<dbReference type="GeneID" id="20318865"/>
<dbReference type="RefSeq" id="XP_009167751.1">
    <property type="nucleotide sequence ID" value="XM_009169487.1"/>
</dbReference>